<comment type="catalytic activity">
    <reaction evidence="1">
        <text>9-(9Z-hexadecenoyloxy)-octadecanoate + H2O = (9Z)-hexadecenoate + 9-hydroxy-octadecanoate + H(+)</text>
        <dbReference type="Rhea" id="RHEA:52068"/>
        <dbReference type="ChEBI" id="CHEBI:15377"/>
        <dbReference type="ChEBI" id="CHEBI:15378"/>
        <dbReference type="ChEBI" id="CHEBI:32372"/>
        <dbReference type="ChEBI" id="CHEBI:136286"/>
        <dbReference type="ChEBI" id="CHEBI:136309"/>
    </reaction>
    <physiologicalReaction direction="left-to-right" evidence="1">
        <dbReference type="Rhea" id="RHEA:52069"/>
    </physiologicalReaction>
</comment>
<comment type="catalytic activity">
    <reaction evidence="15">
        <text>13-(9Z-hexadecenoyloxy)-octadecanoate + H2O = 13-hydroxy-octadecanoate + (9Z)-hexadecenoate + H(+)</text>
        <dbReference type="Rhea" id="RHEA:52076"/>
        <dbReference type="ChEBI" id="CHEBI:15377"/>
        <dbReference type="ChEBI" id="CHEBI:15378"/>
        <dbReference type="ChEBI" id="CHEBI:32372"/>
        <dbReference type="ChEBI" id="CHEBI:136304"/>
        <dbReference type="ChEBI" id="CHEBI:136315"/>
    </reaction>
    <physiologicalReaction direction="left-to-right" evidence="15">
        <dbReference type="Rhea" id="RHEA:52077"/>
    </physiologicalReaction>
</comment>
<dbReference type="Pfam" id="PF04750">
    <property type="entry name" value="Far-17a_AIG1"/>
    <property type="match status" value="1"/>
</dbReference>
<evidence type="ECO:0000256" key="9">
    <source>
        <dbReference type="ARBA" id="ARBA00047863"/>
    </source>
</evidence>
<evidence type="ECO:0000256" key="7">
    <source>
        <dbReference type="ARBA" id="ARBA00047368"/>
    </source>
</evidence>
<evidence type="ECO:0000256" key="5">
    <source>
        <dbReference type="ARBA" id="ARBA00022989"/>
    </source>
</evidence>
<keyword evidence="19" id="KW-1185">Reference proteome</keyword>
<dbReference type="InterPro" id="IPR006838">
    <property type="entry name" value="ADTRP_AIG1"/>
</dbReference>
<dbReference type="Proteomes" id="UP001059596">
    <property type="component" value="Unassembled WGS sequence"/>
</dbReference>
<evidence type="ECO:0000256" key="11">
    <source>
        <dbReference type="ARBA" id="ARBA00048701"/>
    </source>
</evidence>
<keyword evidence="5 17" id="KW-1133">Transmembrane helix</keyword>
<organism evidence="18 19">
    <name type="scientific">Drosophila gunungcola</name>
    <name type="common">fruit fly</name>
    <dbReference type="NCBI Taxonomy" id="103775"/>
    <lineage>
        <taxon>Eukaryota</taxon>
        <taxon>Metazoa</taxon>
        <taxon>Ecdysozoa</taxon>
        <taxon>Arthropoda</taxon>
        <taxon>Hexapoda</taxon>
        <taxon>Insecta</taxon>
        <taxon>Pterygota</taxon>
        <taxon>Neoptera</taxon>
        <taxon>Endopterygota</taxon>
        <taxon>Diptera</taxon>
        <taxon>Brachycera</taxon>
        <taxon>Muscomorpha</taxon>
        <taxon>Ephydroidea</taxon>
        <taxon>Drosophilidae</taxon>
        <taxon>Drosophila</taxon>
        <taxon>Sophophora</taxon>
    </lineage>
</organism>
<dbReference type="PANTHER" id="PTHR10989:SF16">
    <property type="entry name" value="AT02829P-RELATED"/>
    <property type="match status" value="1"/>
</dbReference>
<evidence type="ECO:0000313" key="18">
    <source>
        <dbReference type="EMBL" id="KAI8033000.1"/>
    </source>
</evidence>
<evidence type="ECO:0000313" key="19">
    <source>
        <dbReference type="Proteomes" id="UP001059596"/>
    </source>
</evidence>
<comment type="similarity">
    <text evidence="3">Belongs to the AIG1 family.</text>
</comment>
<keyword evidence="4 17" id="KW-0812">Transmembrane</keyword>
<evidence type="ECO:0000256" key="15">
    <source>
        <dbReference type="ARBA" id="ARBA00049322"/>
    </source>
</evidence>
<evidence type="ECO:0008006" key="20">
    <source>
        <dbReference type="Google" id="ProtNLM"/>
    </source>
</evidence>
<feature type="transmembrane region" description="Helical" evidence="17">
    <location>
        <begin position="39"/>
        <end position="60"/>
    </location>
</feature>
<feature type="transmembrane region" description="Helical" evidence="17">
    <location>
        <begin position="72"/>
        <end position="92"/>
    </location>
</feature>
<evidence type="ECO:0000256" key="1">
    <source>
        <dbReference type="ARBA" id="ARBA00000923"/>
    </source>
</evidence>
<comment type="catalytic activity">
    <reaction evidence="14">
        <text>13-(9Z-octadecenoyloxy)-octadecanoate + H2O = 13-hydroxy-octadecanoate + (9Z)-octadecenoate + H(+)</text>
        <dbReference type="Rhea" id="RHEA:52064"/>
        <dbReference type="ChEBI" id="CHEBI:15377"/>
        <dbReference type="ChEBI" id="CHEBI:15378"/>
        <dbReference type="ChEBI" id="CHEBI:30823"/>
        <dbReference type="ChEBI" id="CHEBI:136303"/>
        <dbReference type="ChEBI" id="CHEBI:136304"/>
    </reaction>
    <physiologicalReaction direction="left-to-right" evidence="14">
        <dbReference type="Rhea" id="RHEA:52065"/>
    </physiologicalReaction>
</comment>
<comment type="catalytic activity">
    <reaction evidence="16">
        <text>12-(9Z-hexadecenoyloxy)-octadecanoate + H2O = 12-hydroxyoctadecanoate + (9Z)-hexadecenoate + H(+)</text>
        <dbReference type="Rhea" id="RHEA:52072"/>
        <dbReference type="ChEBI" id="CHEBI:15377"/>
        <dbReference type="ChEBI" id="CHEBI:15378"/>
        <dbReference type="ChEBI" id="CHEBI:32372"/>
        <dbReference type="ChEBI" id="CHEBI:84201"/>
        <dbReference type="ChEBI" id="CHEBI:136312"/>
    </reaction>
    <physiologicalReaction direction="left-to-right" evidence="16">
        <dbReference type="Rhea" id="RHEA:52073"/>
    </physiologicalReaction>
</comment>
<comment type="catalytic activity">
    <reaction evidence="11">
        <text>12-(9Z-octadecenoyloxy)-octadecanoate + H2O = 12-hydroxyoctadecanoate + (9Z)-octadecenoate + H(+)</text>
        <dbReference type="Rhea" id="RHEA:52060"/>
        <dbReference type="ChEBI" id="CHEBI:15377"/>
        <dbReference type="ChEBI" id="CHEBI:15378"/>
        <dbReference type="ChEBI" id="CHEBI:30823"/>
        <dbReference type="ChEBI" id="CHEBI:84201"/>
        <dbReference type="ChEBI" id="CHEBI:136302"/>
    </reaction>
    <physiologicalReaction direction="left-to-right" evidence="11">
        <dbReference type="Rhea" id="RHEA:52061"/>
    </physiologicalReaction>
</comment>
<proteinExistence type="inferred from homology"/>
<sequence>MELGSWSNGARLLLHLSAAVAKIGGDPAPRTPLWGKFKYITFLGGLVQCGYYALALAYDLFRVRSLRNLRDYILATFVVPLALTVSLTFWTLYAIDRNAVYPDLLDLIYPRWLNHATHTFVVVYALAELAATSPQISGTKSGISRTGCLHGWMTWCGFTTSLIGETSVSVSEMERCSWANGARLLHLFAAVNLAKPYIMTTDT</sequence>
<comment type="catalytic activity">
    <reaction evidence="8">
        <text>13-octadecanoyloxy-octadecanoate + H2O = 13-hydroxy-octadecanoate + octadecanoate + H(+)</text>
        <dbReference type="Rhea" id="RHEA:52084"/>
        <dbReference type="ChEBI" id="CHEBI:15377"/>
        <dbReference type="ChEBI" id="CHEBI:15378"/>
        <dbReference type="ChEBI" id="CHEBI:25629"/>
        <dbReference type="ChEBI" id="CHEBI:136304"/>
        <dbReference type="ChEBI" id="CHEBI:136335"/>
    </reaction>
    <physiologicalReaction direction="left-to-right" evidence="8">
        <dbReference type="Rhea" id="RHEA:52085"/>
    </physiologicalReaction>
</comment>
<accession>A0A9P9YAD1</accession>
<evidence type="ECO:0000256" key="14">
    <source>
        <dbReference type="ARBA" id="ARBA00049296"/>
    </source>
</evidence>
<feature type="non-terminal residue" evidence="18">
    <location>
        <position position="1"/>
    </location>
</feature>
<comment type="catalytic activity">
    <reaction evidence="10">
        <text>12-octadecanoyloxy-octadecanoate + H2O = 12-hydroxyoctadecanoate + octadecanoate + H(+)</text>
        <dbReference type="Rhea" id="RHEA:52080"/>
        <dbReference type="ChEBI" id="CHEBI:15377"/>
        <dbReference type="ChEBI" id="CHEBI:15378"/>
        <dbReference type="ChEBI" id="CHEBI:25629"/>
        <dbReference type="ChEBI" id="CHEBI:84201"/>
        <dbReference type="ChEBI" id="CHEBI:136330"/>
    </reaction>
    <physiologicalReaction direction="left-to-right" evidence="10">
        <dbReference type="Rhea" id="RHEA:52081"/>
    </physiologicalReaction>
</comment>
<comment type="catalytic activity">
    <reaction evidence="7">
        <text>12-hexadecanoyloxy-octadecanoate + H2O = 12-hydroxyoctadecanoate + hexadecanoate + H(+)</text>
        <dbReference type="Rhea" id="RHEA:52056"/>
        <dbReference type="ChEBI" id="CHEBI:7896"/>
        <dbReference type="ChEBI" id="CHEBI:15377"/>
        <dbReference type="ChEBI" id="CHEBI:15378"/>
        <dbReference type="ChEBI" id="CHEBI:83677"/>
        <dbReference type="ChEBI" id="CHEBI:84201"/>
    </reaction>
    <physiologicalReaction direction="left-to-right" evidence="7">
        <dbReference type="Rhea" id="RHEA:52057"/>
    </physiologicalReaction>
</comment>
<comment type="catalytic activity">
    <reaction evidence="12">
        <text>9-(9Z-octadecenoyloxy)-octadecanoate + H2O = 9-hydroxy-octadecanoate + (9Z)-octadecenoate + H(+)</text>
        <dbReference type="Rhea" id="RHEA:52048"/>
        <dbReference type="ChEBI" id="CHEBI:15377"/>
        <dbReference type="ChEBI" id="CHEBI:15378"/>
        <dbReference type="ChEBI" id="CHEBI:30823"/>
        <dbReference type="ChEBI" id="CHEBI:136282"/>
        <dbReference type="ChEBI" id="CHEBI:136286"/>
    </reaction>
    <physiologicalReaction direction="left-to-right" evidence="12">
        <dbReference type="Rhea" id="RHEA:52049"/>
    </physiologicalReaction>
</comment>
<dbReference type="GO" id="GO:0016020">
    <property type="term" value="C:membrane"/>
    <property type="evidence" value="ECO:0007669"/>
    <property type="project" value="InterPro"/>
</dbReference>
<dbReference type="EMBL" id="JAMKOV010000318">
    <property type="protein sequence ID" value="KAI8033000.1"/>
    <property type="molecule type" value="Genomic_DNA"/>
</dbReference>
<comment type="catalytic activity">
    <reaction evidence="9">
        <text>9-hexadecanoyloxy-octadecanoate + H2O = 9-hydroxy-octadecanoate + hexadecanoate + H(+)</text>
        <dbReference type="Rhea" id="RHEA:52052"/>
        <dbReference type="ChEBI" id="CHEBI:7896"/>
        <dbReference type="ChEBI" id="CHEBI:15377"/>
        <dbReference type="ChEBI" id="CHEBI:15378"/>
        <dbReference type="ChEBI" id="CHEBI:83670"/>
        <dbReference type="ChEBI" id="CHEBI:136286"/>
    </reaction>
    <physiologicalReaction direction="left-to-right" evidence="9">
        <dbReference type="Rhea" id="RHEA:52053"/>
    </physiologicalReaction>
</comment>
<evidence type="ECO:0000256" key="3">
    <source>
        <dbReference type="ARBA" id="ARBA00009300"/>
    </source>
</evidence>
<evidence type="ECO:0000256" key="12">
    <source>
        <dbReference type="ARBA" id="ARBA00048800"/>
    </source>
</evidence>
<reference evidence="18" key="1">
    <citation type="journal article" date="2023" name="Genome Biol. Evol.">
        <title>Long-read-based Genome Assembly of Drosophila gunungcola Reveals Fewer Chemosensory Genes in Flower-breeding Species.</title>
        <authorList>
            <person name="Negi A."/>
            <person name="Liao B.Y."/>
            <person name="Yeh S.D."/>
        </authorList>
    </citation>
    <scope>NUCLEOTIDE SEQUENCE</scope>
    <source>
        <strain evidence="18">Sukarami</strain>
    </source>
</reference>
<dbReference type="AlphaFoldDB" id="A0A9P9YAD1"/>
<name>A0A9P9YAD1_9MUSC</name>
<evidence type="ECO:0000256" key="6">
    <source>
        <dbReference type="ARBA" id="ARBA00023136"/>
    </source>
</evidence>
<evidence type="ECO:0000256" key="2">
    <source>
        <dbReference type="ARBA" id="ARBA00004127"/>
    </source>
</evidence>
<dbReference type="PANTHER" id="PTHR10989">
    <property type="entry name" value="ANDROGEN-INDUCED PROTEIN 1-RELATED"/>
    <property type="match status" value="1"/>
</dbReference>
<comment type="caution">
    <text evidence="18">The sequence shown here is derived from an EMBL/GenBank/DDBJ whole genome shotgun (WGS) entry which is preliminary data.</text>
</comment>
<evidence type="ECO:0000256" key="13">
    <source>
        <dbReference type="ARBA" id="ARBA00049221"/>
    </source>
</evidence>
<gene>
    <name evidence="18" type="ORF">M5D96_014245</name>
</gene>
<comment type="catalytic activity">
    <reaction evidence="13">
        <text>9-octadecanoyloxy-octadecanoate + H2O = 9-hydroxy-octadecanoate + octadecanoate + H(+)</text>
        <dbReference type="Rhea" id="RHEA:52096"/>
        <dbReference type="ChEBI" id="CHEBI:15377"/>
        <dbReference type="ChEBI" id="CHEBI:15378"/>
        <dbReference type="ChEBI" id="CHEBI:25629"/>
        <dbReference type="ChEBI" id="CHEBI:136286"/>
        <dbReference type="ChEBI" id="CHEBI:136373"/>
    </reaction>
    <physiologicalReaction direction="left-to-right" evidence="13">
        <dbReference type="Rhea" id="RHEA:52097"/>
    </physiologicalReaction>
</comment>
<comment type="subcellular location">
    <subcellularLocation>
        <location evidence="2">Endomembrane system</location>
        <topology evidence="2">Multi-pass membrane protein</topology>
    </subcellularLocation>
</comment>
<protein>
    <recommendedName>
        <fullName evidence="20">Androgen-dependent TFPI-regulating protein</fullName>
    </recommendedName>
</protein>
<dbReference type="GO" id="GO:0012505">
    <property type="term" value="C:endomembrane system"/>
    <property type="evidence" value="ECO:0007669"/>
    <property type="project" value="UniProtKB-SubCell"/>
</dbReference>
<keyword evidence="6 17" id="KW-0472">Membrane</keyword>
<evidence type="ECO:0000256" key="4">
    <source>
        <dbReference type="ARBA" id="ARBA00022692"/>
    </source>
</evidence>
<evidence type="ECO:0000256" key="16">
    <source>
        <dbReference type="ARBA" id="ARBA00049428"/>
    </source>
</evidence>
<evidence type="ECO:0000256" key="17">
    <source>
        <dbReference type="SAM" id="Phobius"/>
    </source>
</evidence>
<evidence type="ECO:0000256" key="8">
    <source>
        <dbReference type="ARBA" id="ARBA00047427"/>
    </source>
</evidence>
<evidence type="ECO:0000256" key="10">
    <source>
        <dbReference type="ARBA" id="ARBA00048680"/>
    </source>
</evidence>